<sequence length="101" mass="11065">MQVSVVTSVVAGQTTVATEDVEKFMTAISDQLGDDYTFTLDADYGASLDTDDADVYLVYFGSQANLTAAQKSKMIIFYSDDDVQSGLIGRFVDMLKQLKQK</sequence>
<dbReference type="OrthoDB" id="2307464at2"/>
<dbReference type="EMBL" id="UYIG01000013">
    <property type="protein sequence ID" value="VDG27378.1"/>
    <property type="molecule type" value="Genomic_DNA"/>
</dbReference>
<dbReference type="RefSeq" id="WP_130845849.1">
    <property type="nucleotide sequence ID" value="NZ_BJDY01000007.1"/>
</dbReference>
<organism evidence="1 2">
    <name type="scientific">Lactiplantibacillus mudanjiangensis</name>
    <dbReference type="NCBI Taxonomy" id="1296538"/>
    <lineage>
        <taxon>Bacteria</taxon>
        <taxon>Bacillati</taxon>
        <taxon>Bacillota</taxon>
        <taxon>Bacilli</taxon>
        <taxon>Lactobacillales</taxon>
        <taxon>Lactobacillaceae</taxon>
        <taxon>Lactiplantibacillus</taxon>
    </lineage>
</organism>
<proteinExistence type="predicted"/>
<dbReference type="AlphaFoldDB" id="A0A660DWC7"/>
<keyword evidence="2" id="KW-1185">Reference proteome</keyword>
<evidence type="ECO:0000313" key="1">
    <source>
        <dbReference type="EMBL" id="VDG27378.1"/>
    </source>
</evidence>
<name>A0A660DWC7_9LACO</name>
<protein>
    <submittedName>
        <fullName evidence="1">Uncharacterized protein</fullName>
    </submittedName>
</protein>
<reference evidence="1 2" key="1">
    <citation type="submission" date="2018-11" db="EMBL/GenBank/DDBJ databases">
        <authorList>
            <person name="Wuyts S."/>
        </authorList>
    </citation>
    <scope>NUCLEOTIDE SEQUENCE [LARGE SCALE GENOMIC DNA]</scope>
    <source>
        <strain evidence="1">Lactobacillus mudanjiangensis AMBF249</strain>
    </source>
</reference>
<accession>A0A660DWC7</accession>
<dbReference type="Proteomes" id="UP000289996">
    <property type="component" value="Unassembled WGS sequence"/>
</dbReference>
<gene>
    <name evidence="1" type="ORF">MUDAN_MDHGFNIF_02265</name>
</gene>
<evidence type="ECO:0000313" key="2">
    <source>
        <dbReference type="Proteomes" id="UP000289996"/>
    </source>
</evidence>